<reference evidence="3" key="1">
    <citation type="submission" date="2017-09" db="EMBL/GenBank/DDBJ databases">
        <authorList>
            <person name="Varghese N."/>
            <person name="Submissions S."/>
        </authorList>
    </citation>
    <scope>NUCLEOTIDE SEQUENCE [LARGE SCALE GENOMIC DNA]</scope>
    <source>
        <strain evidence="3">CGMCC 1.12803</strain>
    </source>
</reference>
<evidence type="ECO:0000313" key="3">
    <source>
        <dbReference type="Proteomes" id="UP000219281"/>
    </source>
</evidence>
<evidence type="ECO:0008006" key="4">
    <source>
        <dbReference type="Google" id="ProtNLM"/>
    </source>
</evidence>
<keyword evidence="3" id="KW-1185">Reference proteome</keyword>
<keyword evidence="1" id="KW-0732">Signal</keyword>
<evidence type="ECO:0000256" key="1">
    <source>
        <dbReference type="SAM" id="SignalP"/>
    </source>
</evidence>
<feature type="signal peptide" evidence="1">
    <location>
        <begin position="1"/>
        <end position="27"/>
    </location>
</feature>
<dbReference type="AlphaFoldDB" id="A0A286A8K3"/>
<organism evidence="2 3">
    <name type="scientific">Pedobacter xixiisoli</name>
    <dbReference type="NCBI Taxonomy" id="1476464"/>
    <lineage>
        <taxon>Bacteria</taxon>
        <taxon>Pseudomonadati</taxon>
        <taxon>Bacteroidota</taxon>
        <taxon>Sphingobacteriia</taxon>
        <taxon>Sphingobacteriales</taxon>
        <taxon>Sphingobacteriaceae</taxon>
        <taxon>Pedobacter</taxon>
    </lineage>
</organism>
<gene>
    <name evidence="2" type="ORF">SAMN06297358_2884</name>
</gene>
<dbReference type="OrthoDB" id="355609at2"/>
<accession>A0A286A8K3</accession>
<evidence type="ECO:0000313" key="2">
    <source>
        <dbReference type="EMBL" id="SOD18212.1"/>
    </source>
</evidence>
<protein>
    <recommendedName>
        <fullName evidence="4">F5/8 type C domain-containing protein</fullName>
    </recommendedName>
</protein>
<proteinExistence type="predicted"/>
<sequence>MLKISLSRSLAALLCLVASLGIQKTNAQLVAGDILFTGLDSQPGIAATGPRFDRVSFIAMREIPANTVIYFTDRGYKAGTWFPANANTEGSVKFTVTTKINPKDEVLLILTPAFYDALVAGASVGTVQQEVSRLSLGNSGDQLFAYHSSNGQPNGPGAVLIAGLHWNYTSVTNDAGWDNLTTGSNPMLSTVNSDIPPGLVGGQSAFWIGTTASASTESGSFNGAGKPYGSLAQIRVAVLNRSNWTRYDFGNGSANATVPTNHFFDALPVTLTDFSATLKNGILKATWKTQSEISNSHFIVQSSTDGNTWKDIATKNAVPNATSGASYELEASIETMSLAGFGLLGLLLLPLTKKRYRIMALLLFASWFVSSCAKENADEDGFFDNKPKSHRNIYIRLAQVDLNGTITYSNVVNLKID</sequence>
<name>A0A286A8K3_9SPHI</name>
<dbReference type="RefSeq" id="WP_138765834.1">
    <property type="nucleotide sequence ID" value="NZ_OCMT01000003.1"/>
</dbReference>
<dbReference type="Proteomes" id="UP000219281">
    <property type="component" value="Unassembled WGS sequence"/>
</dbReference>
<feature type="chain" id="PRO_5012063644" description="F5/8 type C domain-containing protein" evidence="1">
    <location>
        <begin position="28"/>
        <end position="417"/>
    </location>
</feature>
<dbReference type="EMBL" id="OCMT01000003">
    <property type="protein sequence ID" value="SOD18212.1"/>
    <property type="molecule type" value="Genomic_DNA"/>
</dbReference>